<evidence type="ECO:0000313" key="2">
    <source>
        <dbReference type="EMBL" id="KER27701.1"/>
    </source>
</evidence>
<keyword evidence="3" id="KW-1185">Reference proteome</keyword>
<dbReference type="KEGG" id="ovi:T265_05327"/>
<evidence type="ECO:0000256" key="1">
    <source>
        <dbReference type="SAM" id="MobiDB-lite"/>
    </source>
</evidence>
<sequence>MSAEERLGAGWLKWLERQFTDRKVHDSNPTSNSRLPLSRLGQPGSVPALVLPSGSMAAWHS</sequence>
<name>A0A074ZKZ2_OPIVI</name>
<dbReference type="Proteomes" id="UP000054324">
    <property type="component" value="Unassembled WGS sequence"/>
</dbReference>
<dbReference type="GeneID" id="20319509"/>
<dbReference type="CTD" id="20319509"/>
<reference evidence="2 3" key="1">
    <citation type="submission" date="2013-11" db="EMBL/GenBank/DDBJ databases">
        <title>Opisthorchis viverrini - life in the bile duct.</title>
        <authorList>
            <person name="Young N.D."/>
            <person name="Nagarajan N."/>
            <person name="Lin S.J."/>
            <person name="Korhonen P.K."/>
            <person name="Jex A.R."/>
            <person name="Hall R.S."/>
            <person name="Safavi-Hemami H."/>
            <person name="Kaewkong W."/>
            <person name="Bertrand D."/>
            <person name="Gao S."/>
            <person name="Seet Q."/>
            <person name="Wongkham S."/>
            <person name="Teh B.T."/>
            <person name="Wongkham C."/>
            <person name="Intapan P.M."/>
            <person name="Maleewong W."/>
            <person name="Yang X."/>
            <person name="Hu M."/>
            <person name="Wang Z."/>
            <person name="Hofmann A."/>
            <person name="Sternberg P.W."/>
            <person name="Tan P."/>
            <person name="Wang J."/>
            <person name="Gasser R.B."/>
        </authorList>
    </citation>
    <scope>NUCLEOTIDE SEQUENCE [LARGE SCALE GENOMIC DNA]</scope>
</reference>
<gene>
    <name evidence="2" type="ORF">T265_05327</name>
</gene>
<dbReference type="RefSeq" id="XP_009168574.1">
    <property type="nucleotide sequence ID" value="XM_009170310.1"/>
</dbReference>
<dbReference type="OrthoDB" id="10376330at2759"/>
<protein>
    <submittedName>
        <fullName evidence="2">Uncharacterized protein</fullName>
    </submittedName>
</protein>
<dbReference type="AlphaFoldDB" id="A0A074ZKZ2"/>
<feature type="region of interest" description="Disordered" evidence="1">
    <location>
        <begin position="23"/>
        <end position="44"/>
    </location>
</feature>
<accession>A0A074ZKZ2</accession>
<organism evidence="2 3">
    <name type="scientific">Opisthorchis viverrini</name>
    <name type="common">Southeast Asian liver fluke</name>
    <dbReference type="NCBI Taxonomy" id="6198"/>
    <lineage>
        <taxon>Eukaryota</taxon>
        <taxon>Metazoa</taxon>
        <taxon>Spiralia</taxon>
        <taxon>Lophotrochozoa</taxon>
        <taxon>Platyhelminthes</taxon>
        <taxon>Trematoda</taxon>
        <taxon>Digenea</taxon>
        <taxon>Opisthorchiida</taxon>
        <taxon>Opisthorchiata</taxon>
        <taxon>Opisthorchiidae</taxon>
        <taxon>Opisthorchis</taxon>
    </lineage>
</organism>
<evidence type="ECO:0000313" key="3">
    <source>
        <dbReference type="Proteomes" id="UP000054324"/>
    </source>
</evidence>
<proteinExistence type="predicted"/>
<dbReference type="EMBL" id="KL596717">
    <property type="protein sequence ID" value="KER27701.1"/>
    <property type="molecule type" value="Genomic_DNA"/>
</dbReference>